<dbReference type="Gene3D" id="3.30.390.110">
    <property type="match status" value="1"/>
</dbReference>
<keyword evidence="6" id="KW-1185">Reference proteome</keyword>
<comment type="similarity">
    <text evidence="1">Belongs to the eukaryotic ribosomal protein eL28 family.</text>
</comment>
<dbReference type="InterPro" id="IPR002672">
    <property type="entry name" value="Ribosomal_eL28"/>
</dbReference>
<reference evidence="6" key="1">
    <citation type="submission" date="2024-07" db="EMBL/GenBank/DDBJ databases">
        <title>Two chromosome-level genome assemblies of Korean endemic species Abeliophyllum distichum and Forsythia ovata (Oleaceae).</title>
        <authorList>
            <person name="Jang H."/>
        </authorList>
    </citation>
    <scope>NUCLEOTIDE SEQUENCE [LARGE SCALE GENOMIC DNA]</scope>
</reference>
<keyword evidence="3" id="KW-0687">Ribonucleoprotein</keyword>
<dbReference type="AlphaFoldDB" id="A0ABD1V141"/>
<evidence type="ECO:0000313" key="5">
    <source>
        <dbReference type="EMBL" id="KAL2531028.1"/>
    </source>
</evidence>
<dbReference type="GO" id="GO:1990904">
    <property type="term" value="C:ribonucleoprotein complex"/>
    <property type="evidence" value="ECO:0007669"/>
    <property type="project" value="UniProtKB-KW"/>
</dbReference>
<evidence type="ECO:0000256" key="3">
    <source>
        <dbReference type="ARBA" id="ARBA00023274"/>
    </source>
</evidence>
<dbReference type="Proteomes" id="UP001604277">
    <property type="component" value="Unassembled WGS sequence"/>
</dbReference>
<dbReference type="InterPro" id="IPR029004">
    <property type="entry name" value="Ribosomal_eL28/Mak16"/>
</dbReference>
<dbReference type="Pfam" id="PF01778">
    <property type="entry name" value="Ribosomal_L28e"/>
    <property type="match status" value="1"/>
</dbReference>
<evidence type="ECO:0000256" key="2">
    <source>
        <dbReference type="ARBA" id="ARBA00022980"/>
    </source>
</evidence>
<dbReference type="PANTHER" id="PTHR10544">
    <property type="entry name" value="60S RIBOSOMAL PROTEIN L28"/>
    <property type="match status" value="1"/>
</dbReference>
<protein>
    <submittedName>
        <fullName evidence="5">60S ribosomal protein L28-1</fullName>
    </submittedName>
</protein>
<dbReference type="EMBL" id="JBFOLJ010000006">
    <property type="protein sequence ID" value="KAL2531028.1"/>
    <property type="molecule type" value="Genomic_DNA"/>
</dbReference>
<feature type="domain" description="Ribosomal eL28/Mak16" evidence="4">
    <location>
        <begin position="22"/>
        <end position="74"/>
    </location>
</feature>
<sequence>MATHPGNNLRESREMSTVPGQLIWEIVKKNNSFLVKEFGNGTAGVVLCKEPNNLYSIHSYKHSDHYSLTCPNISEPHGKDLSMATNEDDDIFKDALPDFMAFPDSAEAIHEMDQNESPSTLENKHAFNPYTKWVCETQL</sequence>
<proteinExistence type="inferred from homology"/>
<evidence type="ECO:0000313" key="6">
    <source>
        <dbReference type="Proteomes" id="UP001604277"/>
    </source>
</evidence>
<evidence type="ECO:0000259" key="4">
    <source>
        <dbReference type="Pfam" id="PF01778"/>
    </source>
</evidence>
<gene>
    <name evidence="5" type="ORF">Fot_23629</name>
</gene>
<dbReference type="GO" id="GO:0005840">
    <property type="term" value="C:ribosome"/>
    <property type="evidence" value="ECO:0007669"/>
    <property type="project" value="UniProtKB-KW"/>
</dbReference>
<comment type="caution">
    <text evidence="5">The sequence shown here is derived from an EMBL/GenBank/DDBJ whole genome shotgun (WGS) entry which is preliminary data.</text>
</comment>
<keyword evidence="2 5" id="KW-0689">Ribosomal protein</keyword>
<name>A0ABD1V141_9LAMI</name>
<accession>A0ABD1V141</accession>
<evidence type="ECO:0000256" key="1">
    <source>
        <dbReference type="ARBA" id="ARBA00007926"/>
    </source>
</evidence>
<organism evidence="5 6">
    <name type="scientific">Forsythia ovata</name>
    <dbReference type="NCBI Taxonomy" id="205694"/>
    <lineage>
        <taxon>Eukaryota</taxon>
        <taxon>Viridiplantae</taxon>
        <taxon>Streptophyta</taxon>
        <taxon>Embryophyta</taxon>
        <taxon>Tracheophyta</taxon>
        <taxon>Spermatophyta</taxon>
        <taxon>Magnoliopsida</taxon>
        <taxon>eudicotyledons</taxon>
        <taxon>Gunneridae</taxon>
        <taxon>Pentapetalae</taxon>
        <taxon>asterids</taxon>
        <taxon>lamiids</taxon>
        <taxon>Lamiales</taxon>
        <taxon>Oleaceae</taxon>
        <taxon>Forsythieae</taxon>
        <taxon>Forsythia</taxon>
    </lineage>
</organism>